<dbReference type="EMBL" id="KV001381">
    <property type="protein sequence ID" value="KZV38972.1"/>
    <property type="molecule type" value="Genomic_DNA"/>
</dbReference>
<dbReference type="InterPro" id="IPR005123">
    <property type="entry name" value="Oxoglu/Fe-dep_dioxygenase_dom"/>
</dbReference>
<name>A0A2Z7BWF1_9LAMI</name>
<dbReference type="Proteomes" id="UP000250235">
    <property type="component" value="Unassembled WGS sequence"/>
</dbReference>
<dbReference type="PANTHER" id="PTHR47990">
    <property type="entry name" value="2-OXOGLUTARATE (2OG) AND FE(II)-DEPENDENT OXYGENASE SUPERFAMILY PROTEIN-RELATED"/>
    <property type="match status" value="1"/>
</dbReference>
<evidence type="ECO:0000256" key="5">
    <source>
        <dbReference type="ARBA" id="ARBA00076740"/>
    </source>
</evidence>
<protein>
    <recommendedName>
        <fullName evidence="4">2-oxoglutarate-dependent dioxygenase DAO</fullName>
    </recommendedName>
    <alternativeName>
        <fullName evidence="5">Protein DIOXYGENASE FOR AUXIN OXIDATION</fullName>
    </alternativeName>
</protein>
<evidence type="ECO:0000256" key="4">
    <source>
        <dbReference type="ARBA" id="ARBA00074102"/>
    </source>
</evidence>
<dbReference type="Gene3D" id="2.60.120.330">
    <property type="entry name" value="B-lactam Antibiotic, Isopenicillin N Synthase, Chain"/>
    <property type="match status" value="1"/>
</dbReference>
<keyword evidence="2 6" id="KW-0408">Iron</keyword>
<evidence type="ECO:0000256" key="3">
    <source>
        <dbReference type="ARBA" id="ARBA00054658"/>
    </source>
</evidence>
<accession>A0A2Z7BWF1</accession>
<keyword evidence="6" id="KW-0560">Oxidoreductase</keyword>
<evidence type="ECO:0000313" key="8">
    <source>
        <dbReference type="EMBL" id="KZV38972.1"/>
    </source>
</evidence>
<evidence type="ECO:0000256" key="2">
    <source>
        <dbReference type="ARBA" id="ARBA00023004"/>
    </source>
</evidence>
<feature type="domain" description="Fe2OG dioxygenase" evidence="7">
    <location>
        <begin position="168"/>
        <end position="269"/>
    </location>
</feature>
<reference evidence="8 9" key="1">
    <citation type="journal article" date="2015" name="Proc. Natl. Acad. Sci. U.S.A.">
        <title>The resurrection genome of Boea hygrometrica: A blueprint for survival of dehydration.</title>
        <authorList>
            <person name="Xiao L."/>
            <person name="Yang G."/>
            <person name="Zhang L."/>
            <person name="Yang X."/>
            <person name="Zhao S."/>
            <person name="Ji Z."/>
            <person name="Zhou Q."/>
            <person name="Hu M."/>
            <person name="Wang Y."/>
            <person name="Chen M."/>
            <person name="Xu Y."/>
            <person name="Jin H."/>
            <person name="Xiao X."/>
            <person name="Hu G."/>
            <person name="Bao F."/>
            <person name="Hu Y."/>
            <person name="Wan P."/>
            <person name="Li L."/>
            <person name="Deng X."/>
            <person name="Kuang T."/>
            <person name="Xiang C."/>
            <person name="Zhu J.K."/>
            <person name="Oliver M.J."/>
            <person name="He Y."/>
        </authorList>
    </citation>
    <scope>NUCLEOTIDE SEQUENCE [LARGE SCALE GENOMIC DNA]</scope>
    <source>
        <strain evidence="9">cv. XS01</strain>
    </source>
</reference>
<dbReference type="Pfam" id="PF03171">
    <property type="entry name" value="2OG-FeII_Oxy"/>
    <property type="match status" value="1"/>
</dbReference>
<dbReference type="InterPro" id="IPR050231">
    <property type="entry name" value="Iron_ascorbate_oxido_reductase"/>
</dbReference>
<evidence type="ECO:0000313" key="9">
    <source>
        <dbReference type="Proteomes" id="UP000250235"/>
    </source>
</evidence>
<keyword evidence="1 6" id="KW-0479">Metal-binding</keyword>
<dbReference type="PROSITE" id="PS51471">
    <property type="entry name" value="FE2OG_OXY"/>
    <property type="match status" value="1"/>
</dbReference>
<dbReference type="GO" id="GO:0002238">
    <property type="term" value="P:response to molecule of fungal origin"/>
    <property type="evidence" value="ECO:0007669"/>
    <property type="project" value="UniProtKB-ARBA"/>
</dbReference>
<dbReference type="InterPro" id="IPR027443">
    <property type="entry name" value="IPNS-like_sf"/>
</dbReference>
<dbReference type="AlphaFoldDB" id="A0A2Z7BWF1"/>
<sequence length="320" mass="36622">MSSNTIKLPEIDFSQLRQKNKTVTWESTKNHVKCALEEFGAFEATFDQIPQSLRDSVIEWLKQLFELPLSNKVRNTSSKPYHGYIGQSPVVPLYESLGIEHALEPGCIETFTNLLWSKDYPDSEHKVSSCSKTIQNFSEQLAELDQMIRKMVLESLGLEKHIDEHIESSDYVVRIQKYDCPRSGETEIGLVSHTDKNIVTIVYQNVVNGLEIMTKDGQWISPQSSPNSFVVFAGESFHTWTNGRLHAPHHRVMMKGDAIRYSIGLFSVPKDGYIIKAPEEMVDEKHPILFKPYVIAKFLDFFYSEAGKRSPNPLKEYCRV</sequence>
<organism evidence="8 9">
    <name type="scientific">Dorcoceras hygrometricum</name>
    <dbReference type="NCBI Taxonomy" id="472368"/>
    <lineage>
        <taxon>Eukaryota</taxon>
        <taxon>Viridiplantae</taxon>
        <taxon>Streptophyta</taxon>
        <taxon>Embryophyta</taxon>
        <taxon>Tracheophyta</taxon>
        <taxon>Spermatophyta</taxon>
        <taxon>Magnoliopsida</taxon>
        <taxon>eudicotyledons</taxon>
        <taxon>Gunneridae</taxon>
        <taxon>Pentapetalae</taxon>
        <taxon>asterids</taxon>
        <taxon>lamiids</taxon>
        <taxon>Lamiales</taxon>
        <taxon>Gesneriaceae</taxon>
        <taxon>Didymocarpoideae</taxon>
        <taxon>Trichosporeae</taxon>
        <taxon>Loxocarpinae</taxon>
        <taxon>Dorcoceras</taxon>
    </lineage>
</organism>
<dbReference type="Pfam" id="PF14226">
    <property type="entry name" value="DIOX_N"/>
    <property type="match status" value="1"/>
</dbReference>
<proteinExistence type="inferred from homology"/>
<dbReference type="OrthoDB" id="868240at2759"/>
<keyword evidence="9" id="KW-1185">Reference proteome</keyword>
<dbReference type="InterPro" id="IPR026992">
    <property type="entry name" value="DIOX_N"/>
</dbReference>
<dbReference type="GO" id="GO:0046872">
    <property type="term" value="F:metal ion binding"/>
    <property type="evidence" value="ECO:0007669"/>
    <property type="project" value="UniProtKB-KW"/>
</dbReference>
<evidence type="ECO:0000259" key="7">
    <source>
        <dbReference type="PROSITE" id="PS51471"/>
    </source>
</evidence>
<evidence type="ECO:0000256" key="6">
    <source>
        <dbReference type="RuleBase" id="RU003682"/>
    </source>
</evidence>
<dbReference type="InterPro" id="IPR044861">
    <property type="entry name" value="IPNS-like_FE2OG_OXY"/>
</dbReference>
<dbReference type="SUPFAM" id="SSF51197">
    <property type="entry name" value="Clavaminate synthase-like"/>
    <property type="match status" value="1"/>
</dbReference>
<dbReference type="GO" id="GO:0016706">
    <property type="term" value="F:2-oxoglutarate-dependent dioxygenase activity"/>
    <property type="evidence" value="ECO:0007669"/>
    <property type="project" value="UniProtKB-ARBA"/>
</dbReference>
<dbReference type="FunFam" id="2.60.120.330:FF:000017">
    <property type="entry name" value="2-oxoglutarate-dependent dioxygenase DAO"/>
    <property type="match status" value="1"/>
</dbReference>
<evidence type="ECO:0000256" key="1">
    <source>
        <dbReference type="ARBA" id="ARBA00022723"/>
    </source>
</evidence>
<comment type="function">
    <text evidence="3">2-oxoglutarate-dependent dioxygenase essential for auxin catabolism and maintenance of auxin homeostasis in reproductive organs. Catalyzes the irreversible oxidation of indole-3-acetic acid (IAA) to the biologically inactive 2-oxoindole-3-acetic acid (OxIAA).</text>
</comment>
<gene>
    <name evidence="8" type="ORF">F511_38756</name>
</gene>
<comment type="similarity">
    <text evidence="6">Belongs to the iron/ascorbate-dependent oxidoreductase family.</text>
</comment>
<dbReference type="GO" id="GO:0009805">
    <property type="term" value="P:coumarin biosynthetic process"/>
    <property type="evidence" value="ECO:0007669"/>
    <property type="project" value="UniProtKB-ARBA"/>
</dbReference>